<organism evidence="2 3">
    <name type="scientific">Chrysochromulina tobinii</name>
    <dbReference type="NCBI Taxonomy" id="1460289"/>
    <lineage>
        <taxon>Eukaryota</taxon>
        <taxon>Haptista</taxon>
        <taxon>Haptophyta</taxon>
        <taxon>Prymnesiophyceae</taxon>
        <taxon>Prymnesiales</taxon>
        <taxon>Chrysochromulinaceae</taxon>
        <taxon>Chrysochromulina</taxon>
    </lineage>
</organism>
<reference evidence="3" key="1">
    <citation type="journal article" date="2015" name="PLoS Genet.">
        <title>Genome Sequence and Transcriptome Analyses of Chrysochromulina tobin: Metabolic Tools for Enhanced Algal Fitness in the Prominent Order Prymnesiales (Haptophyceae).</title>
        <authorList>
            <person name="Hovde B.T."/>
            <person name="Deodato C.R."/>
            <person name="Hunsperger H.M."/>
            <person name="Ryken S.A."/>
            <person name="Yost W."/>
            <person name="Jha R.K."/>
            <person name="Patterson J."/>
            <person name="Monnat R.J. Jr."/>
            <person name="Barlow S.B."/>
            <person name="Starkenburg S.R."/>
            <person name="Cattolico R.A."/>
        </authorList>
    </citation>
    <scope>NUCLEOTIDE SEQUENCE</scope>
    <source>
        <strain evidence="3">CCMP291</strain>
    </source>
</reference>
<proteinExistence type="predicted"/>
<feature type="region of interest" description="Disordered" evidence="1">
    <location>
        <begin position="1"/>
        <end position="35"/>
    </location>
</feature>
<feature type="compositionally biased region" description="Low complexity" evidence="1">
    <location>
        <begin position="17"/>
        <end position="28"/>
    </location>
</feature>
<accession>A0A0M0K5Y4</accession>
<dbReference type="AlphaFoldDB" id="A0A0M0K5Y4"/>
<name>A0A0M0K5Y4_9EUKA</name>
<dbReference type="EMBL" id="JWZX01001271">
    <property type="protein sequence ID" value="KOO34276.1"/>
    <property type="molecule type" value="Genomic_DNA"/>
</dbReference>
<protein>
    <submittedName>
        <fullName evidence="2">Uncharacterized protein</fullName>
    </submittedName>
</protein>
<comment type="caution">
    <text evidence="2">The sequence shown here is derived from an EMBL/GenBank/DDBJ whole genome shotgun (WGS) entry which is preliminary data.</text>
</comment>
<evidence type="ECO:0000313" key="3">
    <source>
        <dbReference type="Proteomes" id="UP000037460"/>
    </source>
</evidence>
<evidence type="ECO:0000256" key="1">
    <source>
        <dbReference type="SAM" id="MobiDB-lite"/>
    </source>
</evidence>
<keyword evidence="3" id="KW-1185">Reference proteome</keyword>
<dbReference type="Proteomes" id="UP000037460">
    <property type="component" value="Unassembled WGS sequence"/>
</dbReference>
<evidence type="ECO:0000313" key="2">
    <source>
        <dbReference type="EMBL" id="KOO34276.1"/>
    </source>
</evidence>
<sequence length="108" mass="11594">MDELAAMPQRALESAKEAAQAALDEAAAMPQRALDSTRESLQQAAAEAKTSALSLPDTLTKAAAAQIKAQVRKAQFPVEVAKAQRDIKKAELEILKVKAQRDLKKLGK</sequence>
<gene>
    <name evidence="2" type="ORF">Ctob_015744</name>
</gene>